<keyword evidence="2" id="KW-0560">Oxidoreductase</keyword>
<feature type="domain" description="RmlD-like substrate binding" evidence="3">
    <location>
        <begin position="2"/>
        <end position="222"/>
    </location>
</feature>
<evidence type="ECO:0000313" key="5">
    <source>
        <dbReference type="Proteomes" id="UP000629619"/>
    </source>
</evidence>
<dbReference type="AlphaFoldDB" id="A0A919N6F2"/>
<comment type="similarity">
    <text evidence="1 2">Belongs to the dTDP-4-dehydrorhamnose reductase family.</text>
</comment>
<dbReference type="EMBL" id="BOMW01000024">
    <property type="protein sequence ID" value="GIF05231.1"/>
    <property type="molecule type" value="Genomic_DNA"/>
</dbReference>
<dbReference type="Pfam" id="PF04321">
    <property type="entry name" value="RmlD_sub_bind"/>
    <property type="match status" value="1"/>
</dbReference>
<dbReference type="InterPro" id="IPR036291">
    <property type="entry name" value="NAD(P)-bd_dom_sf"/>
</dbReference>
<evidence type="ECO:0000256" key="2">
    <source>
        <dbReference type="RuleBase" id="RU364082"/>
    </source>
</evidence>
<evidence type="ECO:0000256" key="1">
    <source>
        <dbReference type="ARBA" id="ARBA00010944"/>
    </source>
</evidence>
<dbReference type="PANTHER" id="PTHR10491">
    <property type="entry name" value="DTDP-4-DEHYDRORHAMNOSE REDUCTASE"/>
    <property type="match status" value="1"/>
</dbReference>
<dbReference type="GO" id="GO:0008831">
    <property type="term" value="F:dTDP-4-dehydrorhamnose reductase activity"/>
    <property type="evidence" value="ECO:0007669"/>
    <property type="project" value="UniProtKB-EC"/>
</dbReference>
<evidence type="ECO:0000313" key="4">
    <source>
        <dbReference type="EMBL" id="GIF05231.1"/>
    </source>
</evidence>
<dbReference type="Gene3D" id="3.40.50.720">
    <property type="entry name" value="NAD(P)-binding Rossmann-like Domain"/>
    <property type="match status" value="1"/>
</dbReference>
<dbReference type="PANTHER" id="PTHR10491:SF4">
    <property type="entry name" value="METHIONINE ADENOSYLTRANSFERASE 2 SUBUNIT BETA"/>
    <property type="match status" value="1"/>
</dbReference>
<keyword evidence="5" id="KW-1185">Reference proteome</keyword>
<dbReference type="InterPro" id="IPR029903">
    <property type="entry name" value="RmlD-like-bd"/>
</dbReference>
<dbReference type="EC" id="1.1.1.133" evidence="2"/>
<gene>
    <name evidence="4" type="ORF">Asi03nite_27690</name>
</gene>
<dbReference type="SUPFAM" id="SSF51735">
    <property type="entry name" value="NAD(P)-binding Rossmann-fold domains"/>
    <property type="match status" value="1"/>
</dbReference>
<protein>
    <recommendedName>
        <fullName evidence="2">dTDP-4-dehydrorhamnose reductase</fullName>
        <ecNumber evidence="2">1.1.1.133</ecNumber>
    </recommendedName>
</protein>
<name>A0A919N6F2_9ACTN</name>
<dbReference type="InterPro" id="IPR005913">
    <property type="entry name" value="dTDP_dehydrorham_reduct"/>
</dbReference>
<keyword evidence="2" id="KW-0521">NADP</keyword>
<dbReference type="Proteomes" id="UP000629619">
    <property type="component" value="Unassembled WGS sequence"/>
</dbReference>
<comment type="pathway">
    <text evidence="2">Carbohydrate biosynthesis; dTDP-L-rhamnose biosynthesis.</text>
</comment>
<sequence>MIGGSGFLGREVVRQAAAAGHHVTATAHSKPGGRRLDIRDRAAVARLVGEIEPEVIVNAAYQQADWVTTAEGAMHVAAAAALARARLVHVSSDAIFSGAAGSYDETAVPDPITPYGAAKAAAEVAVRGSVPEAAIVRTSLIVGKGGSPTETFVRELATGTRSGALFTDDIRCPVHVGDLAAAILELTAEPGVHHVAGSDATSRHELGVLIARRAGLDGKALPTALRAASGLPGAVAVRLDCRATRSRLTTRLRGAREFLAT</sequence>
<accession>A0A919N6F2</accession>
<organism evidence="4 5">
    <name type="scientific">Actinoplanes siamensis</name>
    <dbReference type="NCBI Taxonomy" id="1223317"/>
    <lineage>
        <taxon>Bacteria</taxon>
        <taxon>Bacillati</taxon>
        <taxon>Actinomycetota</taxon>
        <taxon>Actinomycetes</taxon>
        <taxon>Micromonosporales</taxon>
        <taxon>Micromonosporaceae</taxon>
        <taxon>Actinoplanes</taxon>
    </lineage>
</organism>
<evidence type="ECO:0000259" key="3">
    <source>
        <dbReference type="Pfam" id="PF04321"/>
    </source>
</evidence>
<comment type="caution">
    <text evidence="4">The sequence shown here is derived from an EMBL/GenBank/DDBJ whole genome shotgun (WGS) entry which is preliminary data.</text>
</comment>
<reference evidence="4" key="1">
    <citation type="submission" date="2021-01" db="EMBL/GenBank/DDBJ databases">
        <title>Whole genome shotgun sequence of Actinoplanes siamensis NBRC 109076.</title>
        <authorList>
            <person name="Komaki H."/>
            <person name="Tamura T."/>
        </authorList>
    </citation>
    <scope>NUCLEOTIDE SEQUENCE</scope>
    <source>
        <strain evidence="4">NBRC 109076</strain>
    </source>
</reference>
<comment type="function">
    <text evidence="2">Catalyzes the reduction of dTDP-6-deoxy-L-lyxo-4-hexulose to yield dTDP-L-rhamnose.</text>
</comment>
<proteinExistence type="inferred from homology"/>